<dbReference type="SUPFAM" id="SSF88723">
    <property type="entry name" value="PIN domain-like"/>
    <property type="match status" value="1"/>
</dbReference>
<keyword evidence="3" id="KW-1185">Reference proteome</keyword>
<dbReference type="Pfam" id="PF13470">
    <property type="entry name" value="PIN_3"/>
    <property type="match status" value="1"/>
</dbReference>
<feature type="domain" description="PIN" evidence="1">
    <location>
        <begin position="4"/>
        <end position="117"/>
    </location>
</feature>
<evidence type="ECO:0000313" key="3">
    <source>
        <dbReference type="Proteomes" id="UP000237798"/>
    </source>
</evidence>
<protein>
    <recommendedName>
        <fullName evidence="1">PIN domain-containing protein</fullName>
    </recommendedName>
</protein>
<name>A0A2T0BC68_9CLOT</name>
<evidence type="ECO:0000259" key="1">
    <source>
        <dbReference type="SMART" id="SM00670"/>
    </source>
</evidence>
<dbReference type="RefSeq" id="WP_106010672.1">
    <property type="nucleotide sequence ID" value="NZ_PVXP01000069.1"/>
</dbReference>
<dbReference type="InterPro" id="IPR002850">
    <property type="entry name" value="PIN_toxin-like"/>
</dbReference>
<dbReference type="PANTHER" id="PTHR34610:SF3">
    <property type="entry name" value="SSL7007 PROTEIN"/>
    <property type="match status" value="1"/>
</dbReference>
<dbReference type="Proteomes" id="UP000237798">
    <property type="component" value="Unassembled WGS sequence"/>
</dbReference>
<dbReference type="InterPro" id="IPR029060">
    <property type="entry name" value="PIN-like_dom_sf"/>
</dbReference>
<dbReference type="NCBIfam" id="TIGR00305">
    <property type="entry name" value="putative toxin-antitoxin system toxin component, PIN family"/>
    <property type="match status" value="1"/>
</dbReference>
<evidence type="ECO:0000313" key="2">
    <source>
        <dbReference type="EMBL" id="PRR81484.1"/>
    </source>
</evidence>
<gene>
    <name evidence="2" type="ORF">CLLU_31140</name>
</gene>
<dbReference type="AlphaFoldDB" id="A0A2T0BC68"/>
<comment type="caution">
    <text evidence="2">The sequence shown here is derived from an EMBL/GenBank/DDBJ whole genome shotgun (WGS) entry which is preliminary data.</text>
</comment>
<reference evidence="2 3" key="1">
    <citation type="submission" date="2018-03" db="EMBL/GenBank/DDBJ databases">
        <title>Genome sequence of Clostridium luticellarii DSM 29923.</title>
        <authorList>
            <person name="Poehlein A."/>
            <person name="Daniel R."/>
        </authorList>
    </citation>
    <scope>NUCLEOTIDE SEQUENCE [LARGE SCALE GENOMIC DNA]</scope>
    <source>
        <strain evidence="2 3">DSM 29923</strain>
    </source>
</reference>
<dbReference type="SMART" id="SM00670">
    <property type="entry name" value="PINc"/>
    <property type="match status" value="1"/>
</dbReference>
<dbReference type="OrthoDB" id="32918at2"/>
<dbReference type="PANTHER" id="PTHR34610">
    <property type="entry name" value="SSL7007 PROTEIN"/>
    <property type="match status" value="1"/>
</dbReference>
<dbReference type="InterPro" id="IPR002716">
    <property type="entry name" value="PIN_dom"/>
</dbReference>
<organism evidence="2 3">
    <name type="scientific">Clostridium luticellarii</name>
    <dbReference type="NCBI Taxonomy" id="1691940"/>
    <lineage>
        <taxon>Bacteria</taxon>
        <taxon>Bacillati</taxon>
        <taxon>Bacillota</taxon>
        <taxon>Clostridia</taxon>
        <taxon>Eubacteriales</taxon>
        <taxon>Clostridiaceae</taxon>
        <taxon>Clostridium</taxon>
    </lineage>
</organism>
<dbReference type="EMBL" id="PVXP01000069">
    <property type="protein sequence ID" value="PRR81484.1"/>
    <property type="molecule type" value="Genomic_DNA"/>
</dbReference>
<accession>A0A2T0BC68</accession>
<sequence>MQKIRLVIDTNIFVSAFLGSKNAKFLVKEIFNDEYDLIISEEQLREIDEVLRRPKFTKYILTWEIEELISLLSLKIIVPSIYDKINDCRDKKDNMILEEAVYGNAEYIITGDEDLLVLNPYKWIKIYTLKEFLTQMYDL</sequence>
<proteinExistence type="predicted"/>